<feature type="domain" description="Helicase C-terminal" evidence="9">
    <location>
        <begin position="452"/>
        <end position="611"/>
    </location>
</feature>
<dbReference type="InterPro" id="IPR033454">
    <property type="entry name" value="RecG_wedge"/>
</dbReference>
<sequence length="673" mass="75510">MTLNINSPVSIVPLIGPRYERILAKLDIFTVKDLLYHFPSRYEDYSKIVKTKSARVGEVVTVIGEIKEARNILTKNRKRITKVLLSDETGEIQAIWFNQYFLSGVFKNIPKLSLSGEVSFFDRDKALISPEYEIVRAQKLIHTGRLVPIYPETRGVSSKWLRGRINYVLNSVSLNDQFPQNLLKSQNLIPLENALNQIHFPKSLEEVKLAKERFAFEEVFELILKAEVKKLNRESLRSKKAFKLFEEEVGKLIESLPFKLTFSQENAVSEIISDLTKEKPMNRLLQGDVGSGKTVVALIASFLSYLNGSKVIYMAPTEILAKQHFETFKEYLDPFKIKVSLTTSSKKGDLSADINIGTHALLFNKKEAVNAGLIIIDEQHRFGVLQRGQLTKSEDGSAPHVLTMTATPIPRTLALTIYGDLDISTLSELPEGRIKVTTWVVPKEKREGAYTWLKTKILNASSTQKAFIVCPLIEESDKESMENVKAAASEFKNLSNGILEGVKTGLIHGKMKAKEKEGVIENFSKGDLKVLIATPVIEVGLDITDATIIIIEAAERFGLASLHQIRGRVGRSDKKSYCLLFTESQNDSVLKRLKALETTHNGLKLSEIDLKARGQGDVFGVRQHGIVNFKVFNPSDFNLIKRTKSAVLNILNNPKENSNLIDQILKQGRISQT</sequence>
<dbReference type="AlphaFoldDB" id="A0A1F4VDZ5"/>
<dbReference type="EMBL" id="MEVI01000002">
    <property type="protein sequence ID" value="OGC55389.1"/>
    <property type="molecule type" value="Genomic_DNA"/>
</dbReference>
<evidence type="ECO:0000256" key="3">
    <source>
        <dbReference type="ARBA" id="ARBA00022801"/>
    </source>
</evidence>
<keyword evidence="3" id="KW-0378">Hydrolase</keyword>
<keyword evidence="7" id="KW-0234">DNA repair</keyword>
<keyword evidence="5" id="KW-0067">ATP-binding</keyword>
<dbReference type="InterPro" id="IPR011545">
    <property type="entry name" value="DEAD/DEAH_box_helicase_dom"/>
</dbReference>
<dbReference type="NCBIfam" id="NF008168">
    <property type="entry name" value="PRK10917.2-2"/>
    <property type="match status" value="1"/>
</dbReference>
<dbReference type="GO" id="GO:0005524">
    <property type="term" value="F:ATP binding"/>
    <property type="evidence" value="ECO:0007669"/>
    <property type="project" value="UniProtKB-KW"/>
</dbReference>
<keyword evidence="6" id="KW-0238">DNA-binding</keyword>
<dbReference type="Gene3D" id="2.40.50.140">
    <property type="entry name" value="Nucleic acid-binding proteins"/>
    <property type="match status" value="1"/>
</dbReference>
<dbReference type="PANTHER" id="PTHR47964">
    <property type="entry name" value="ATP-DEPENDENT DNA HELICASE HOMOLOG RECG, CHLOROPLASTIC"/>
    <property type="match status" value="1"/>
</dbReference>
<dbReference type="PROSITE" id="PS51194">
    <property type="entry name" value="HELICASE_CTER"/>
    <property type="match status" value="1"/>
</dbReference>
<feature type="domain" description="Helicase ATP-binding" evidence="8">
    <location>
        <begin position="274"/>
        <end position="426"/>
    </location>
</feature>
<proteinExistence type="predicted"/>
<dbReference type="PANTHER" id="PTHR47964:SF1">
    <property type="entry name" value="ATP-DEPENDENT DNA HELICASE HOMOLOG RECG, CHLOROPLASTIC"/>
    <property type="match status" value="1"/>
</dbReference>
<evidence type="ECO:0000256" key="4">
    <source>
        <dbReference type="ARBA" id="ARBA00022806"/>
    </source>
</evidence>
<evidence type="ECO:0000313" key="11">
    <source>
        <dbReference type="Proteomes" id="UP000176504"/>
    </source>
</evidence>
<dbReference type="InterPro" id="IPR014001">
    <property type="entry name" value="Helicase_ATP-bd"/>
</dbReference>
<keyword evidence="4" id="KW-0347">Helicase</keyword>
<dbReference type="InterPro" id="IPR047112">
    <property type="entry name" value="RecG/Mfd"/>
</dbReference>
<dbReference type="Pfam" id="PF17191">
    <property type="entry name" value="RecG_wedge"/>
    <property type="match status" value="1"/>
</dbReference>
<protein>
    <submittedName>
        <fullName evidence="10">Uncharacterized protein</fullName>
    </submittedName>
</protein>
<dbReference type="GO" id="GO:0003677">
    <property type="term" value="F:DNA binding"/>
    <property type="evidence" value="ECO:0007669"/>
    <property type="project" value="UniProtKB-KW"/>
</dbReference>
<dbReference type="GO" id="GO:0016787">
    <property type="term" value="F:hydrolase activity"/>
    <property type="evidence" value="ECO:0007669"/>
    <property type="project" value="UniProtKB-KW"/>
</dbReference>
<evidence type="ECO:0000256" key="6">
    <source>
        <dbReference type="ARBA" id="ARBA00023125"/>
    </source>
</evidence>
<dbReference type="GO" id="GO:0003678">
    <property type="term" value="F:DNA helicase activity"/>
    <property type="evidence" value="ECO:0007669"/>
    <property type="project" value="TreeGrafter"/>
</dbReference>
<evidence type="ECO:0000256" key="5">
    <source>
        <dbReference type="ARBA" id="ARBA00022840"/>
    </source>
</evidence>
<dbReference type="PROSITE" id="PS51192">
    <property type="entry name" value="HELICASE_ATP_BIND_1"/>
    <property type="match status" value="1"/>
</dbReference>
<evidence type="ECO:0000256" key="1">
    <source>
        <dbReference type="ARBA" id="ARBA00022741"/>
    </source>
</evidence>
<evidence type="ECO:0000256" key="7">
    <source>
        <dbReference type="ARBA" id="ARBA00023204"/>
    </source>
</evidence>
<dbReference type="SMART" id="SM00487">
    <property type="entry name" value="DEXDc"/>
    <property type="match status" value="1"/>
</dbReference>
<dbReference type="InterPro" id="IPR001650">
    <property type="entry name" value="Helicase_C-like"/>
</dbReference>
<dbReference type="SUPFAM" id="SSF50249">
    <property type="entry name" value="Nucleic acid-binding proteins"/>
    <property type="match status" value="1"/>
</dbReference>
<dbReference type="Gene3D" id="3.40.50.300">
    <property type="entry name" value="P-loop containing nucleotide triphosphate hydrolases"/>
    <property type="match status" value="2"/>
</dbReference>
<name>A0A1F4VDZ5_UNCKA</name>
<comment type="caution">
    <text evidence="10">The sequence shown here is derived from an EMBL/GenBank/DDBJ whole genome shotgun (WGS) entry which is preliminary data.</text>
</comment>
<organism evidence="10 11">
    <name type="scientific">candidate division WWE3 bacterium RIFCSPLOWO2_01_FULL_41_18</name>
    <dbReference type="NCBI Taxonomy" id="1802625"/>
    <lineage>
        <taxon>Bacteria</taxon>
        <taxon>Katanobacteria</taxon>
    </lineage>
</organism>
<dbReference type="SUPFAM" id="SSF52540">
    <property type="entry name" value="P-loop containing nucleoside triphosphate hydrolases"/>
    <property type="match status" value="2"/>
</dbReference>
<dbReference type="Pfam" id="PF00270">
    <property type="entry name" value="DEAD"/>
    <property type="match status" value="1"/>
</dbReference>
<evidence type="ECO:0000313" key="10">
    <source>
        <dbReference type="EMBL" id="OGC55389.1"/>
    </source>
</evidence>
<dbReference type="Proteomes" id="UP000176504">
    <property type="component" value="Unassembled WGS sequence"/>
</dbReference>
<accession>A0A1F4VDZ5</accession>
<evidence type="ECO:0000256" key="2">
    <source>
        <dbReference type="ARBA" id="ARBA00022763"/>
    </source>
</evidence>
<dbReference type="Pfam" id="PF00271">
    <property type="entry name" value="Helicase_C"/>
    <property type="match status" value="1"/>
</dbReference>
<dbReference type="GO" id="GO:0006281">
    <property type="term" value="P:DNA repair"/>
    <property type="evidence" value="ECO:0007669"/>
    <property type="project" value="UniProtKB-KW"/>
</dbReference>
<keyword evidence="1" id="KW-0547">Nucleotide-binding</keyword>
<dbReference type="SMART" id="SM00490">
    <property type="entry name" value="HELICc"/>
    <property type="match status" value="1"/>
</dbReference>
<evidence type="ECO:0000259" key="8">
    <source>
        <dbReference type="PROSITE" id="PS51192"/>
    </source>
</evidence>
<gene>
    <name evidence="10" type="ORF">A3A78_00320</name>
</gene>
<evidence type="ECO:0000259" key="9">
    <source>
        <dbReference type="PROSITE" id="PS51194"/>
    </source>
</evidence>
<dbReference type="InterPro" id="IPR027417">
    <property type="entry name" value="P-loop_NTPase"/>
</dbReference>
<dbReference type="CDD" id="cd04488">
    <property type="entry name" value="RecG_wedge_OBF"/>
    <property type="match status" value="1"/>
</dbReference>
<keyword evidence="2" id="KW-0227">DNA damage</keyword>
<reference evidence="10 11" key="1">
    <citation type="journal article" date="2016" name="Nat. Commun.">
        <title>Thousands of microbial genomes shed light on interconnected biogeochemical processes in an aquifer system.</title>
        <authorList>
            <person name="Anantharaman K."/>
            <person name="Brown C.T."/>
            <person name="Hug L.A."/>
            <person name="Sharon I."/>
            <person name="Castelle C.J."/>
            <person name="Probst A.J."/>
            <person name="Thomas B.C."/>
            <person name="Singh A."/>
            <person name="Wilkins M.J."/>
            <person name="Karaoz U."/>
            <person name="Brodie E.L."/>
            <person name="Williams K.H."/>
            <person name="Hubbard S.S."/>
            <person name="Banfield J.F."/>
        </authorList>
    </citation>
    <scope>NUCLEOTIDE SEQUENCE [LARGE SCALE GENOMIC DNA]</scope>
</reference>
<dbReference type="InterPro" id="IPR012340">
    <property type="entry name" value="NA-bd_OB-fold"/>
</dbReference>